<gene>
    <name evidence="1" type="ORF">G7034_05780</name>
</gene>
<accession>A0A967AJZ5</accession>
<sequence length="331" mass="37792">MDYFTCIDSIHKKGFELTALEVFKFQYNQVPVYQEFCNLLNKSPENVSQLTELPFLPISLFKQYEIKNTKFSSFSKVFTSSGTTSSRPSQHFIPKIEEYEANFKMNFEHFYGPMQDYVILGLLPSYLERSGSSLIYMVNHMINQSQFNESGFFLNNYDELLATLMAVSKQGKKCLLIGVSFALLEFAENYSQELHQLDLSNLILMETGGMKGKRKEIIREELHQQLKFGFGKSGIASEYGMTEMLSQSYAIKNGVFECPPSLQFMLRDTEDPLSYVKETKVGGINFIDLANVSSLSFVATQDLGKQISSNTYEVLGRFDHSDIRGCNLMMM</sequence>
<comment type="caution">
    <text evidence="1">The sequence shown here is derived from an EMBL/GenBank/DDBJ whole genome shotgun (WGS) entry which is preliminary data.</text>
</comment>
<dbReference type="AlphaFoldDB" id="A0A967AJZ5"/>
<dbReference type="EMBL" id="JAANAS010000041">
    <property type="protein sequence ID" value="NGZ89759.1"/>
    <property type="molecule type" value="Genomic_DNA"/>
</dbReference>
<reference evidence="1" key="1">
    <citation type="submission" date="2020-03" db="EMBL/GenBank/DDBJ databases">
        <title>Psychroflexus Maritimus sp. nov., isolate from marine sediment.</title>
        <authorList>
            <person name="Zhong Y.-L."/>
        </authorList>
    </citation>
    <scope>NUCLEOTIDE SEQUENCE</scope>
    <source>
        <strain evidence="1">C1</strain>
    </source>
</reference>
<organism evidence="1 2">
    <name type="scientific">Psychroflexus maritimus</name>
    <dbReference type="NCBI Taxonomy" id="2714865"/>
    <lineage>
        <taxon>Bacteria</taxon>
        <taxon>Pseudomonadati</taxon>
        <taxon>Bacteroidota</taxon>
        <taxon>Flavobacteriia</taxon>
        <taxon>Flavobacteriales</taxon>
        <taxon>Flavobacteriaceae</taxon>
        <taxon>Psychroflexus</taxon>
    </lineage>
</organism>
<proteinExistence type="predicted"/>
<keyword evidence="1" id="KW-0808">Transferase</keyword>
<protein>
    <submittedName>
        <fullName evidence="1">Acyl transferase</fullName>
    </submittedName>
</protein>
<evidence type="ECO:0000313" key="1">
    <source>
        <dbReference type="EMBL" id="NGZ89759.1"/>
    </source>
</evidence>
<dbReference type="Gene3D" id="3.40.50.12780">
    <property type="entry name" value="N-terminal domain of ligase-like"/>
    <property type="match status" value="1"/>
</dbReference>
<dbReference type="InterPro" id="IPR042099">
    <property type="entry name" value="ANL_N_sf"/>
</dbReference>
<dbReference type="RefSeq" id="WP_166400021.1">
    <property type="nucleotide sequence ID" value="NZ_JAANAS010000041.1"/>
</dbReference>
<dbReference type="GO" id="GO:0016740">
    <property type="term" value="F:transferase activity"/>
    <property type="evidence" value="ECO:0007669"/>
    <property type="project" value="UniProtKB-KW"/>
</dbReference>
<keyword evidence="2" id="KW-1185">Reference proteome</keyword>
<dbReference type="Proteomes" id="UP000643701">
    <property type="component" value="Unassembled WGS sequence"/>
</dbReference>
<evidence type="ECO:0000313" key="2">
    <source>
        <dbReference type="Proteomes" id="UP000643701"/>
    </source>
</evidence>
<name>A0A967AJZ5_9FLAO</name>